<dbReference type="PROSITE" id="PS50937">
    <property type="entry name" value="HTH_MERR_2"/>
    <property type="match status" value="1"/>
</dbReference>
<reference evidence="4" key="1">
    <citation type="submission" date="2020-05" db="EMBL/GenBank/DDBJ databases">
        <authorList>
            <person name="Chiriac C."/>
            <person name="Salcher M."/>
            <person name="Ghai R."/>
            <person name="Kavagutti S V."/>
        </authorList>
    </citation>
    <scope>NUCLEOTIDE SEQUENCE</scope>
</reference>
<dbReference type="InterPro" id="IPR009061">
    <property type="entry name" value="DNA-bd_dom_put_sf"/>
</dbReference>
<feature type="region of interest" description="Disordered" evidence="2">
    <location>
        <begin position="78"/>
        <end position="99"/>
    </location>
</feature>
<dbReference type="InterPro" id="IPR000551">
    <property type="entry name" value="MerR-type_HTH_dom"/>
</dbReference>
<dbReference type="CDD" id="cd00592">
    <property type="entry name" value="HTH_MerR-like"/>
    <property type="match status" value="1"/>
</dbReference>
<name>A0A6J7G416_9ZZZZ</name>
<organism evidence="4">
    <name type="scientific">freshwater metagenome</name>
    <dbReference type="NCBI Taxonomy" id="449393"/>
    <lineage>
        <taxon>unclassified sequences</taxon>
        <taxon>metagenomes</taxon>
        <taxon>ecological metagenomes</taxon>
    </lineage>
</organism>
<evidence type="ECO:0000256" key="2">
    <source>
        <dbReference type="SAM" id="MobiDB-lite"/>
    </source>
</evidence>
<evidence type="ECO:0000259" key="3">
    <source>
        <dbReference type="PROSITE" id="PS50937"/>
    </source>
</evidence>
<accession>A0A6J7G416</accession>
<evidence type="ECO:0000313" key="4">
    <source>
        <dbReference type="EMBL" id="CAB4902771.1"/>
    </source>
</evidence>
<feature type="compositionally biased region" description="Low complexity" evidence="2">
    <location>
        <begin position="78"/>
        <end position="87"/>
    </location>
</feature>
<keyword evidence="1" id="KW-0238">DNA-binding</keyword>
<dbReference type="EMBL" id="CAFBMR010000004">
    <property type="protein sequence ID" value="CAB4902771.1"/>
    <property type="molecule type" value="Genomic_DNA"/>
</dbReference>
<dbReference type="InterPro" id="IPR047057">
    <property type="entry name" value="MerR_fam"/>
</dbReference>
<dbReference type="PANTHER" id="PTHR30204:SF89">
    <property type="entry name" value="HTH MERR-TYPE DOMAIN-CONTAINING PROTEIN"/>
    <property type="match status" value="1"/>
</dbReference>
<dbReference type="Pfam" id="PF13411">
    <property type="entry name" value="MerR_1"/>
    <property type="match status" value="1"/>
</dbReference>
<sequence>MTAERTIGQVIAELSAEFPDLRESKIRYLETEGLVTPSRTRSGYRVYSADDVETLQIILRLQRDNFWPLRVIREHLNSSPSLSSSSPARAQRPIRKGQRISAATLQSRSGIDAKALTDLISFGLVIPDPDGRFEDSAAEVCQVVAALRGYGIEPRHLRSARVAADREVGLVRQALAGVDGKGVDGRQRQAEARMAVLDLVVSLHEALIRSGLSQD</sequence>
<dbReference type="GO" id="GO:0003677">
    <property type="term" value="F:DNA binding"/>
    <property type="evidence" value="ECO:0007669"/>
    <property type="project" value="UniProtKB-KW"/>
</dbReference>
<proteinExistence type="predicted"/>
<protein>
    <submittedName>
        <fullName evidence="4">Unannotated protein</fullName>
    </submittedName>
</protein>
<evidence type="ECO:0000256" key="1">
    <source>
        <dbReference type="ARBA" id="ARBA00023125"/>
    </source>
</evidence>
<dbReference type="SUPFAM" id="SSF46955">
    <property type="entry name" value="Putative DNA-binding domain"/>
    <property type="match status" value="1"/>
</dbReference>
<dbReference type="SMART" id="SM00422">
    <property type="entry name" value="HTH_MERR"/>
    <property type="match status" value="1"/>
</dbReference>
<gene>
    <name evidence="4" type="ORF">UFOPK3610_00220</name>
</gene>
<dbReference type="PANTHER" id="PTHR30204">
    <property type="entry name" value="REDOX-CYCLING DRUG-SENSING TRANSCRIPTIONAL ACTIVATOR SOXR"/>
    <property type="match status" value="1"/>
</dbReference>
<feature type="domain" description="HTH merR-type" evidence="3">
    <location>
        <begin position="26"/>
        <end position="78"/>
    </location>
</feature>
<dbReference type="AlphaFoldDB" id="A0A6J7G416"/>
<dbReference type="GO" id="GO:0003700">
    <property type="term" value="F:DNA-binding transcription factor activity"/>
    <property type="evidence" value="ECO:0007669"/>
    <property type="project" value="InterPro"/>
</dbReference>
<dbReference type="Gene3D" id="1.10.1660.10">
    <property type="match status" value="1"/>
</dbReference>